<dbReference type="InterPro" id="IPR000483">
    <property type="entry name" value="Cys-rich_flank_reg_C"/>
</dbReference>
<dbReference type="CDD" id="cd00116">
    <property type="entry name" value="LRR_RI"/>
    <property type="match status" value="1"/>
</dbReference>
<evidence type="ECO:0000256" key="10">
    <source>
        <dbReference type="ARBA" id="ARBA00023180"/>
    </source>
</evidence>
<evidence type="ECO:0000313" key="21">
    <source>
        <dbReference type="EMBL" id="CAK6961727.1"/>
    </source>
</evidence>
<reference evidence="21 22" key="1">
    <citation type="submission" date="2024-01" db="EMBL/GenBank/DDBJ databases">
        <authorList>
            <person name="Alioto T."/>
            <person name="Alioto T."/>
            <person name="Gomez Garrido J."/>
        </authorList>
    </citation>
    <scope>NUCLEOTIDE SEQUENCE [LARGE SCALE GENOMIC DNA]</scope>
</reference>
<dbReference type="InterPro" id="IPR032675">
    <property type="entry name" value="LRR_dom_sf"/>
</dbReference>
<sequence length="1385" mass="152689">MTSRGLATGAKATTAACVCVEASLSLRGHYSLRVVMASDDISQLADALSKTHVGDGELSYKGLGLKLDNAESVEELVRDIEQYHGLRALRLEGNTVGVDAARAIAKALENKDLLQRCYWSDLFTGRLRSEIPTALRSLGSGLMSAGARLTELDLSDNAFGPDGVKGIEQLLKSPSCHTLMELRLNNCGMGIGGGKILAEALIECHRQSSALGAPLKLRVFIAGRNRLENEGARALAKAFQLMGSLEEVHMPQNGINYAGVMALASAMRHNPELRVLNFNDNTFTKRGTLAMAQALRHLRNVQVINFGDCLVRCEGAIALAAVLREGLPILKELNLSFGEITEAAALVVANAAMDKPTMEKVDLNGNCLGEEGCEALREAMENLHKGDMLASLSDDEGEPDDEDDEDGEENDDGEEEEAEEEDVSDHCNEDNEEDDEFVKENGMSRKDDSPAKPQSPAEIMSFLSCPSAEKLLQLGEMRTDLQQQVDATDPNNAADVLLNIASLYNEEPETKTAVLETIDSLLKKLLCGSALPSYCFLSTLLVRMGLLKGEGKMKKVSLVPGQLLCLEHAVQQDYFTQHQASLLHTFLSKNGDALNSAPLPDELTEVLLLMYSQLCPDTLWVRLLSLLLFCIPAAHAAKCPQQCVCDQIQLTVTCVNRNLTQVPPTVDEITVKLDLRGNDIQELSTRAFKHTPYLTHLSMQRCNIRRVKEGAFRGLGRLVFLNLANNNIEILYQESFDGLSSLKQLMIDRNRVEEIQPGAFSQLGFLNLLSLTHNQLVYIPNMAFQGLQNIKWLRLSHNSLNYLDIEAFAGLFTLTRISLDHNELQFFPTETMTRLPEVTRLDLSYNPMTYLGEDAVTMSKLTHLFLDHMSLQDLSNTAVSKSPSLAHLDISHNQLRVIQPFSEGSPKLARLNLGGNPIYCNCYLRPLREWSIRSKVKLIGTCGGPAHLSGENLDAVYPQELRCQSQEAMLKAEFEEATRITPPPTEEPANKVKCPANCACEAETHHSSCENRGHTKVPRGFSSNTRLLDLRGNNFHYIPSNSFPGVAQVVSLHLQRCKIVEVEGGAFSGMKGLIYLYLSENDLTSLSPDAFKGLPQLTYLHLEKNRFTTFPKGAFKLLPGLLALHLENNSITKLESDILRGVEGLRALYLTGNAIDHISSRSLDQASDLDTLHLGGNKLKDVPTEAISKAGNLRDLRLSANPIRWVGPHAFRALDRSLKELYLDNMGLEKMSQNSLVGLGPGLRSLFLEGNQLEEVPDFHPLSSLEVINLANNPLMCDCPLLPLRMWIEKVNLKVRATCANPPELRGRKVKDVHVFKACPGGESLPFPPTVTPKPAKAPKATKPKPMHLNAYRQVKMLKARSKLRRGPNTKPAAAKRTTNRRSMP</sequence>
<dbReference type="Pfam" id="PF13855">
    <property type="entry name" value="LRR_8"/>
    <property type="match status" value="6"/>
</dbReference>
<evidence type="ECO:0000256" key="9">
    <source>
        <dbReference type="ARBA" id="ARBA00023157"/>
    </source>
</evidence>
<dbReference type="PROSITE" id="PS51450">
    <property type="entry name" value="LRR"/>
    <property type="match status" value="2"/>
</dbReference>
<evidence type="ECO:0000256" key="8">
    <source>
        <dbReference type="ARBA" id="ARBA00022737"/>
    </source>
</evidence>
<feature type="compositionally biased region" description="Acidic residues" evidence="18">
    <location>
        <begin position="393"/>
        <end position="423"/>
    </location>
</feature>
<evidence type="ECO:0000256" key="4">
    <source>
        <dbReference type="ARBA" id="ARBA00022525"/>
    </source>
</evidence>
<evidence type="ECO:0000256" key="18">
    <source>
        <dbReference type="SAM" id="MobiDB-lite"/>
    </source>
</evidence>
<dbReference type="SUPFAM" id="SSF52058">
    <property type="entry name" value="L domain-like"/>
    <property type="match status" value="2"/>
</dbReference>
<keyword evidence="8" id="KW-0677">Repeat</keyword>
<comment type="similarity">
    <text evidence="13">Belongs to the RNA1 family.</text>
</comment>
<dbReference type="EMBL" id="CAWUFR010000052">
    <property type="protein sequence ID" value="CAK6961727.1"/>
    <property type="molecule type" value="Genomic_DNA"/>
</dbReference>
<dbReference type="SMART" id="SM00082">
    <property type="entry name" value="LRRCT"/>
    <property type="match status" value="2"/>
</dbReference>
<dbReference type="FunFam" id="3.80.10.10:FF:000311">
    <property type="entry name" value="Chondroadherin-like a"/>
    <property type="match status" value="1"/>
</dbReference>
<dbReference type="Gene3D" id="3.80.10.10">
    <property type="entry name" value="Ribonuclease Inhibitor"/>
    <property type="match status" value="4"/>
</dbReference>
<evidence type="ECO:0000256" key="17">
    <source>
        <dbReference type="ARBA" id="ARBA00074239"/>
    </source>
</evidence>
<dbReference type="GO" id="GO:0005886">
    <property type="term" value="C:plasma membrane"/>
    <property type="evidence" value="ECO:0007669"/>
    <property type="project" value="TreeGrafter"/>
</dbReference>
<comment type="subcellular location">
    <subcellularLocation>
        <location evidence="1">Nucleus</location>
    </subcellularLocation>
    <subcellularLocation>
        <location evidence="2">Secreted</location>
        <location evidence="2">Extracellular space</location>
        <location evidence="2">Extracellular matrix</location>
    </subcellularLocation>
</comment>
<gene>
    <name evidence="21" type="ORF">FSCOSCO3_A019992</name>
</gene>
<proteinExistence type="inferred from homology"/>
<protein>
    <recommendedName>
        <fullName evidence="16">Chondroadherin-like protein</fullName>
    </recommendedName>
    <alternativeName>
        <fullName evidence="17">Ran GTPase-activating protein 1</fullName>
    </alternativeName>
</protein>
<dbReference type="SUPFAM" id="SSF69099">
    <property type="entry name" value="Ran-GTPase activating protein 1 (RanGAP1), C-terminal domain"/>
    <property type="match status" value="1"/>
</dbReference>
<keyword evidence="3" id="KW-0343">GTPase activation</keyword>
<comment type="subunit">
    <text evidence="15">Associates with collagen and binds to collagen fibrils.</text>
</comment>
<dbReference type="Pfam" id="PF07834">
    <property type="entry name" value="RanGAP1_C"/>
    <property type="match status" value="1"/>
</dbReference>
<dbReference type="FunFam" id="3.80.10.10:FF:000368">
    <property type="entry name" value="Chondroadherin like"/>
    <property type="match status" value="1"/>
</dbReference>
<dbReference type="Pfam" id="PF13516">
    <property type="entry name" value="LRR_6"/>
    <property type="match status" value="2"/>
</dbReference>
<dbReference type="InterPro" id="IPR000372">
    <property type="entry name" value="LRRNT"/>
</dbReference>
<dbReference type="SMART" id="SM00368">
    <property type="entry name" value="LRR_RI"/>
    <property type="match status" value="9"/>
</dbReference>
<dbReference type="GO" id="GO:0005634">
    <property type="term" value="C:nucleus"/>
    <property type="evidence" value="ECO:0007669"/>
    <property type="project" value="UniProtKB-SubCell"/>
</dbReference>
<dbReference type="FunFam" id="3.80.10.10:FF:000059">
    <property type="entry name" value="Chondroadherin like"/>
    <property type="match status" value="1"/>
</dbReference>
<dbReference type="InterPro" id="IPR050541">
    <property type="entry name" value="LRR_TM_domain-containing"/>
</dbReference>
<dbReference type="InterPro" id="IPR001611">
    <property type="entry name" value="Leu-rich_rpt"/>
</dbReference>
<dbReference type="Proteomes" id="UP001314229">
    <property type="component" value="Unassembled WGS sequence"/>
</dbReference>
<keyword evidence="22" id="KW-1185">Reference proteome</keyword>
<organism evidence="21 22">
    <name type="scientific">Scomber scombrus</name>
    <name type="common">Atlantic mackerel</name>
    <name type="synonym">Scomber vernalis</name>
    <dbReference type="NCBI Taxonomy" id="13677"/>
    <lineage>
        <taxon>Eukaryota</taxon>
        <taxon>Metazoa</taxon>
        <taxon>Chordata</taxon>
        <taxon>Craniata</taxon>
        <taxon>Vertebrata</taxon>
        <taxon>Euteleostomi</taxon>
        <taxon>Actinopterygii</taxon>
        <taxon>Neopterygii</taxon>
        <taxon>Teleostei</taxon>
        <taxon>Neoteleostei</taxon>
        <taxon>Acanthomorphata</taxon>
        <taxon>Pelagiaria</taxon>
        <taxon>Scombriformes</taxon>
        <taxon>Scombridae</taxon>
        <taxon>Scomber</taxon>
    </lineage>
</organism>
<evidence type="ECO:0000256" key="3">
    <source>
        <dbReference type="ARBA" id="ARBA00022468"/>
    </source>
</evidence>
<evidence type="ECO:0000256" key="1">
    <source>
        <dbReference type="ARBA" id="ARBA00004123"/>
    </source>
</evidence>
<evidence type="ECO:0000256" key="2">
    <source>
        <dbReference type="ARBA" id="ARBA00004498"/>
    </source>
</evidence>
<feature type="region of interest" description="Disordered" evidence="18">
    <location>
        <begin position="390"/>
        <end position="456"/>
    </location>
</feature>
<feature type="compositionally biased region" description="Basic and acidic residues" evidence="18">
    <location>
        <begin position="438"/>
        <end position="450"/>
    </location>
</feature>
<feature type="domain" description="LRRCT" evidence="20">
    <location>
        <begin position="1273"/>
        <end position="1320"/>
    </location>
</feature>
<evidence type="ECO:0000256" key="12">
    <source>
        <dbReference type="ARBA" id="ARBA00053126"/>
    </source>
</evidence>
<evidence type="ECO:0000313" key="22">
    <source>
        <dbReference type="Proteomes" id="UP001314229"/>
    </source>
</evidence>
<dbReference type="InterPro" id="IPR009109">
    <property type="entry name" value="Ran_GTPase_activating_1_C"/>
</dbReference>
<keyword evidence="4" id="KW-0964">Secreted</keyword>
<evidence type="ECO:0000256" key="6">
    <source>
        <dbReference type="ARBA" id="ARBA00022614"/>
    </source>
</evidence>
<keyword evidence="5" id="KW-0272">Extracellular matrix</keyword>
<dbReference type="FunFam" id="3.80.10.10:FF:000142">
    <property type="entry name" value="Ran GTPase activating protein 1"/>
    <property type="match status" value="1"/>
</dbReference>
<dbReference type="Pfam" id="PF01463">
    <property type="entry name" value="LRRCT"/>
    <property type="match status" value="1"/>
</dbReference>
<feature type="domain" description="LRRNT" evidence="19">
    <location>
        <begin position="993"/>
        <end position="1027"/>
    </location>
</feature>
<evidence type="ECO:0000256" key="11">
    <source>
        <dbReference type="ARBA" id="ARBA00023242"/>
    </source>
</evidence>
<comment type="function">
    <text evidence="12">Potential negative modulator of chondrocyte differentiation. Inhibits collagen fibrillogenesis in vitro. May influence chondrocyte's differentiation by acting on its cellular collagenous microenvironment.</text>
</comment>
<dbReference type="SMART" id="SM00364">
    <property type="entry name" value="LRR_BAC"/>
    <property type="match status" value="4"/>
</dbReference>
<evidence type="ECO:0000256" key="15">
    <source>
        <dbReference type="ARBA" id="ARBA00064652"/>
    </source>
</evidence>
<feature type="domain" description="LRRCT" evidence="20">
    <location>
        <begin position="916"/>
        <end position="964"/>
    </location>
</feature>
<feature type="region of interest" description="Disordered" evidence="18">
    <location>
        <begin position="1327"/>
        <end position="1385"/>
    </location>
</feature>
<dbReference type="GO" id="GO:0007165">
    <property type="term" value="P:signal transduction"/>
    <property type="evidence" value="ECO:0007669"/>
    <property type="project" value="InterPro"/>
</dbReference>
<dbReference type="Gene3D" id="1.25.40.200">
    <property type="entry name" value="Ran-GTPase activating protein 1, C-terminal domain"/>
    <property type="match status" value="1"/>
</dbReference>
<dbReference type="SMART" id="SM00369">
    <property type="entry name" value="LRR_TYP"/>
    <property type="match status" value="18"/>
</dbReference>
<dbReference type="PANTHER" id="PTHR24369">
    <property type="entry name" value="ANTIGEN BSP, PUTATIVE-RELATED"/>
    <property type="match status" value="1"/>
</dbReference>
<accession>A0AAV1NTA7</accession>
<keyword evidence="10" id="KW-0325">Glycoprotein</keyword>
<evidence type="ECO:0000259" key="20">
    <source>
        <dbReference type="SMART" id="SM00082"/>
    </source>
</evidence>
<dbReference type="GO" id="GO:0005096">
    <property type="term" value="F:GTPase activator activity"/>
    <property type="evidence" value="ECO:0007669"/>
    <property type="project" value="UniProtKB-KW"/>
</dbReference>
<dbReference type="SMART" id="SM00013">
    <property type="entry name" value="LRRNT"/>
    <property type="match status" value="2"/>
</dbReference>
<evidence type="ECO:0000256" key="16">
    <source>
        <dbReference type="ARBA" id="ARBA00071892"/>
    </source>
</evidence>
<evidence type="ECO:0000259" key="19">
    <source>
        <dbReference type="SMART" id="SM00013"/>
    </source>
</evidence>
<evidence type="ECO:0000256" key="7">
    <source>
        <dbReference type="ARBA" id="ARBA00022729"/>
    </source>
</evidence>
<keyword evidence="9" id="KW-1015">Disulfide bond</keyword>
<evidence type="ECO:0000256" key="13">
    <source>
        <dbReference type="ARBA" id="ARBA00060740"/>
    </source>
</evidence>
<comment type="similarity">
    <text evidence="14">Belongs to the small leucine-rich proteoglycan (SLRP) family. SLRP class IV subfamily.</text>
</comment>
<name>A0AAV1NTA7_SCOSC</name>
<keyword evidence="7" id="KW-0732">Signal</keyword>
<feature type="compositionally biased region" description="Basic residues" evidence="18">
    <location>
        <begin position="1356"/>
        <end position="1368"/>
    </location>
</feature>
<dbReference type="SUPFAM" id="SSF52047">
    <property type="entry name" value="RNI-like"/>
    <property type="match status" value="1"/>
</dbReference>
<dbReference type="PANTHER" id="PTHR24369:SF211">
    <property type="entry name" value="LEUCINE-RICH REPEAT-CONTAINING PROTEIN 15-LIKE"/>
    <property type="match status" value="1"/>
</dbReference>
<dbReference type="InterPro" id="IPR036720">
    <property type="entry name" value="RanGAP1_C_sf"/>
</dbReference>
<comment type="caution">
    <text evidence="21">The sequence shown here is derived from an EMBL/GenBank/DDBJ whole genome shotgun (WGS) entry which is preliminary data.</text>
</comment>
<evidence type="ECO:0000256" key="14">
    <source>
        <dbReference type="ARBA" id="ARBA00061422"/>
    </source>
</evidence>
<keyword evidence="11" id="KW-0539">Nucleus</keyword>
<keyword evidence="6" id="KW-0433">Leucine-rich repeat</keyword>
<feature type="domain" description="LRRNT" evidence="19">
    <location>
        <begin position="638"/>
        <end position="672"/>
    </location>
</feature>
<evidence type="ECO:0000256" key="5">
    <source>
        <dbReference type="ARBA" id="ARBA00022530"/>
    </source>
</evidence>
<dbReference type="InterPro" id="IPR003591">
    <property type="entry name" value="Leu-rich_rpt_typical-subtyp"/>
</dbReference>